<name>A0ABP0U284_9BRYO</name>
<keyword evidence="2" id="KW-1185">Reference proteome</keyword>
<evidence type="ECO:0000313" key="1">
    <source>
        <dbReference type="EMBL" id="CAK9211037.1"/>
    </source>
</evidence>
<protein>
    <submittedName>
        <fullName evidence="1">Uncharacterized protein</fullName>
    </submittedName>
</protein>
<dbReference type="Proteomes" id="UP001497512">
    <property type="component" value="Chromosome 18"/>
</dbReference>
<dbReference type="EMBL" id="OZ019910">
    <property type="protein sequence ID" value="CAK9211037.1"/>
    <property type="molecule type" value="Genomic_DNA"/>
</dbReference>
<sequence>MRLRVKVIAAKRQRLAISRASTSMASTHLGVVLLKFATSEDLQAVLRGRKGLTGTKLGLGEDLTPTQQVCKSEL</sequence>
<evidence type="ECO:0000313" key="2">
    <source>
        <dbReference type="Proteomes" id="UP001497512"/>
    </source>
</evidence>
<reference evidence="1" key="1">
    <citation type="submission" date="2024-02" db="EMBL/GenBank/DDBJ databases">
        <authorList>
            <consortium name="ELIXIR-Norway"/>
            <consortium name="Elixir Norway"/>
        </authorList>
    </citation>
    <scope>NUCLEOTIDE SEQUENCE</scope>
</reference>
<organism evidence="1 2">
    <name type="scientific">Sphagnum troendelagicum</name>
    <dbReference type="NCBI Taxonomy" id="128251"/>
    <lineage>
        <taxon>Eukaryota</taxon>
        <taxon>Viridiplantae</taxon>
        <taxon>Streptophyta</taxon>
        <taxon>Embryophyta</taxon>
        <taxon>Bryophyta</taxon>
        <taxon>Sphagnophytina</taxon>
        <taxon>Sphagnopsida</taxon>
        <taxon>Sphagnales</taxon>
        <taxon>Sphagnaceae</taxon>
        <taxon>Sphagnum</taxon>
    </lineage>
</organism>
<gene>
    <name evidence="1" type="ORF">CSSPTR1EN2_LOCUS10459</name>
</gene>
<accession>A0ABP0U284</accession>
<proteinExistence type="predicted"/>